<evidence type="ECO:0000256" key="1">
    <source>
        <dbReference type="SAM" id="MobiDB-lite"/>
    </source>
</evidence>
<reference evidence="2 3" key="1">
    <citation type="submission" date="2023-08" db="EMBL/GenBank/DDBJ databases">
        <title>Black Yeasts Isolated from many extreme environments.</title>
        <authorList>
            <person name="Coleine C."/>
            <person name="Stajich J.E."/>
            <person name="Selbmann L."/>
        </authorList>
    </citation>
    <scope>NUCLEOTIDE SEQUENCE [LARGE SCALE GENOMIC DNA]</scope>
    <source>
        <strain evidence="2 3">CCFEE 536</strain>
    </source>
</reference>
<dbReference type="EMBL" id="JAVRRA010002516">
    <property type="protein sequence ID" value="KAK5277630.1"/>
    <property type="molecule type" value="Genomic_DNA"/>
</dbReference>
<dbReference type="Proteomes" id="UP001357485">
    <property type="component" value="Unassembled WGS sequence"/>
</dbReference>
<feature type="region of interest" description="Disordered" evidence="1">
    <location>
        <begin position="1"/>
        <end position="71"/>
    </location>
</feature>
<comment type="caution">
    <text evidence="2">The sequence shown here is derived from an EMBL/GenBank/DDBJ whole genome shotgun (WGS) entry which is preliminary data.</text>
</comment>
<accession>A0ABR0M2K3</accession>
<feature type="non-terminal residue" evidence="2">
    <location>
        <position position="1"/>
    </location>
</feature>
<keyword evidence="3" id="KW-1185">Reference proteome</keyword>
<evidence type="ECO:0000313" key="2">
    <source>
        <dbReference type="EMBL" id="KAK5277630.1"/>
    </source>
</evidence>
<feature type="compositionally biased region" description="Basic and acidic residues" evidence="1">
    <location>
        <begin position="41"/>
        <end position="53"/>
    </location>
</feature>
<proteinExistence type="predicted"/>
<name>A0ABR0M2K3_9PEZI</name>
<protein>
    <submittedName>
        <fullName evidence="2">Uncharacterized protein</fullName>
    </submittedName>
</protein>
<sequence>PGEANIDPRLLGAASARQGDAPSHFALDQGHGFPPQPQYHNEPHYRQQFDHLNHPSAPAAPHLLQVNDNNNNVCPPPFMSSGPMSPMLLPDNAAIFAAMKQKRESVFEHAIEDLEAAKARASMEGGSLDFSQAWEDAWGMLRRDLALL</sequence>
<evidence type="ECO:0000313" key="3">
    <source>
        <dbReference type="Proteomes" id="UP001357485"/>
    </source>
</evidence>
<gene>
    <name evidence="2" type="ORF">LTR16_009549</name>
</gene>
<organism evidence="2 3">
    <name type="scientific">Cryomyces antarcticus</name>
    <dbReference type="NCBI Taxonomy" id="329879"/>
    <lineage>
        <taxon>Eukaryota</taxon>
        <taxon>Fungi</taxon>
        <taxon>Dikarya</taxon>
        <taxon>Ascomycota</taxon>
        <taxon>Pezizomycotina</taxon>
        <taxon>Dothideomycetes</taxon>
        <taxon>Dothideomycetes incertae sedis</taxon>
        <taxon>Cryomyces</taxon>
    </lineage>
</organism>